<feature type="transmembrane region" description="Helical" evidence="1">
    <location>
        <begin position="21"/>
        <end position="41"/>
    </location>
</feature>
<evidence type="ECO:0000313" key="2">
    <source>
        <dbReference type="EMBL" id="MBK5145537.1"/>
    </source>
</evidence>
<evidence type="ECO:0008006" key="4">
    <source>
        <dbReference type="Google" id="ProtNLM"/>
    </source>
</evidence>
<sequence length="122" mass="14074">MENQYTKRLDNTLEIKKFEDKTLWVLFVVGMVLTVSGVLTYEAISYVFHFTVSAYDDGELKKASINEQVAFAMLNTSYYVISISLFAIGLSCWLVCAYLWLGDKCEILFKKIRNKLRGKYEA</sequence>
<proteinExistence type="predicted"/>
<keyword evidence="1" id="KW-0812">Transmembrane</keyword>
<feature type="transmembrane region" description="Helical" evidence="1">
    <location>
        <begin position="78"/>
        <end position="101"/>
    </location>
</feature>
<keyword evidence="1" id="KW-0472">Membrane</keyword>
<keyword evidence="3" id="KW-1185">Reference proteome</keyword>
<dbReference type="Proteomes" id="UP001296921">
    <property type="component" value="Unassembled WGS sequence"/>
</dbReference>
<reference evidence="2 3" key="1">
    <citation type="submission" date="2020-11" db="EMBL/GenBank/DDBJ databases">
        <title>Insectihabitans protaetiae gen. nov. sp. nov. and Insectihabitans allomyrinae sp. nov., isolated from larvae of Protaetia brevitarsis seulensis and Allomyrina dichotoma, respectively.</title>
        <authorList>
            <person name="Lee S.D."/>
            <person name="Byeon Y.-S."/>
            <person name="Kim S.-M."/>
            <person name="Yang H.L."/>
            <person name="Kim I.S."/>
        </authorList>
    </citation>
    <scope>NUCLEOTIDE SEQUENCE [LARGE SCALE GENOMIC DNA]</scope>
    <source>
        <strain evidence="2 3">BWR-B9</strain>
    </source>
</reference>
<dbReference type="RefSeq" id="WP_218468418.1">
    <property type="nucleotide sequence ID" value="NZ_JADRCR010000012.1"/>
</dbReference>
<dbReference type="EMBL" id="JADRCR010000012">
    <property type="protein sequence ID" value="MBK5145537.1"/>
    <property type="molecule type" value="Genomic_DNA"/>
</dbReference>
<organism evidence="2 3">
    <name type="scientific">Limnobaculum allomyrinae</name>
    <dbReference type="NCBI Taxonomy" id="2791986"/>
    <lineage>
        <taxon>Bacteria</taxon>
        <taxon>Pseudomonadati</taxon>
        <taxon>Pseudomonadota</taxon>
        <taxon>Gammaproteobacteria</taxon>
        <taxon>Enterobacterales</taxon>
        <taxon>Budviciaceae</taxon>
        <taxon>Limnobaculum</taxon>
    </lineage>
</organism>
<name>A0ABS1IUV5_9GAMM</name>
<gene>
    <name evidence="2" type="ORF">I2494_17805</name>
</gene>
<accession>A0ABS1IUV5</accession>
<evidence type="ECO:0000313" key="3">
    <source>
        <dbReference type="Proteomes" id="UP001296921"/>
    </source>
</evidence>
<keyword evidence="1" id="KW-1133">Transmembrane helix</keyword>
<protein>
    <recommendedName>
        <fullName evidence="4">Conjugal transfer protein TrbF</fullName>
    </recommendedName>
</protein>
<evidence type="ECO:0000256" key="1">
    <source>
        <dbReference type="SAM" id="Phobius"/>
    </source>
</evidence>
<comment type="caution">
    <text evidence="2">The sequence shown here is derived from an EMBL/GenBank/DDBJ whole genome shotgun (WGS) entry which is preliminary data.</text>
</comment>